<reference evidence="3 4" key="1">
    <citation type="submission" date="2017-08" db="EMBL/GenBank/DDBJ databases">
        <title>Draft genome sequence of filamentous cyanobacterium Calothrix elsteri CCALA 953.</title>
        <authorList>
            <person name="Gagunashvili A.N."/>
            <person name="Elster J."/>
            <person name="Andresson O.S."/>
        </authorList>
    </citation>
    <scope>NUCLEOTIDE SEQUENCE [LARGE SCALE GENOMIC DNA]</scope>
    <source>
        <strain evidence="3 4">CCALA 953</strain>
    </source>
</reference>
<protein>
    <submittedName>
        <fullName evidence="3">Peptidase C14, caspase catalytic subunit p20</fullName>
    </submittedName>
</protein>
<evidence type="ECO:0000259" key="2">
    <source>
        <dbReference type="Pfam" id="PF00656"/>
    </source>
</evidence>
<dbReference type="AlphaFoldDB" id="A0A2A2TMT3"/>
<dbReference type="GO" id="GO:0004197">
    <property type="term" value="F:cysteine-type endopeptidase activity"/>
    <property type="evidence" value="ECO:0007669"/>
    <property type="project" value="InterPro"/>
</dbReference>
<accession>A0A2A2TMT3</accession>
<comment type="caution">
    <text evidence="3">The sequence shown here is derived from an EMBL/GenBank/DDBJ whole genome shotgun (WGS) entry which is preliminary data.</text>
</comment>
<dbReference type="Gene3D" id="3.40.50.1460">
    <property type="match status" value="1"/>
</dbReference>
<gene>
    <name evidence="3" type="ORF">CK510_06010</name>
</gene>
<dbReference type="InterPro" id="IPR029030">
    <property type="entry name" value="Caspase-like_dom_sf"/>
</dbReference>
<dbReference type="Proteomes" id="UP000218238">
    <property type="component" value="Unassembled WGS sequence"/>
</dbReference>
<evidence type="ECO:0000313" key="3">
    <source>
        <dbReference type="EMBL" id="PAX59654.1"/>
    </source>
</evidence>
<evidence type="ECO:0000256" key="1">
    <source>
        <dbReference type="SAM" id="Phobius"/>
    </source>
</evidence>
<keyword evidence="1" id="KW-0812">Transmembrane</keyword>
<dbReference type="EMBL" id="NTFS01000042">
    <property type="protein sequence ID" value="PAX59654.1"/>
    <property type="molecule type" value="Genomic_DNA"/>
</dbReference>
<evidence type="ECO:0000313" key="4">
    <source>
        <dbReference type="Proteomes" id="UP000218238"/>
    </source>
</evidence>
<dbReference type="GO" id="GO:0005737">
    <property type="term" value="C:cytoplasm"/>
    <property type="evidence" value="ECO:0007669"/>
    <property type="project" value="TreeGrafter"/>
</dbReference>
<proteinExistence type="predicted"/>
<dbReference type="GO" id="GO:0006508">
    <property type="term" value="P:proteolysis"/>
    <property type="evidence" value="ECO:0007669"/>
    <property type="project" value="InterPro"/>
</dbReference>
<keyword evidence="4" id="KW-1185">Reference proteome</keyword>
<dbReference type="PANTHER" id="PTHR48104">
    <property type="entry name" value="METACASPASE-4"/>
    <property type="match status" value="1"/>
</dbReference>
<organism evidence="3 4">
    <name type="scientific">Brunnivagina elsteri CCALA 953</name>
    <dbReference type="NCBI Taxonomy" id="987040"/>
    <lineage>
        <taxon>Bacteria</taxon>
        <taxon>Bacillati</taxon>
        <taxon>Cyanobacteriota</taxon>
        <taxon>Cyanophyceae</taxon>
        <taxon>Nostocales</taxon>
        <taxon>Calotrichaceae</taxon>
        <taxon>Brunnivagina</taxon>
    </lineage>
</organism>
<keyword evidence="1" id="KW-1133">Transmembrane helix</keyword>
<dbReference type="Pfam" id="PF00656">
    <property type="entry name" value="Peptidase_C14"/>
    <property type="match status" value="1"/>
</dbReference>
<dbReference type="InterPro" id="IPR011600">
    <property type="entry name" value="Pept_C14_caspase"/>
</dbReference>
<keyword evidence="1" id="KW-0472">Membrane</keyword>
<feature type="transmembrane region" description="Helical" evidence="1">
    <location>
        <begin position="714"/>
        <end position="734"/>
    </location>
</feature>
<feature type="domain" description="Peptidase C14 caspase" evidence="2">
    <location>
        <begin position="8"/>
        <end position="278"/>
    </location>
</feature>
<sequence length="781" mass="87653">MDRNIYILAVGINNYKSSAIPSLKGCVNDVTALDEFLKRHLVTNGDKLHIKKLIDVQATRQAIIDGFREHLCQATSNDVALFYFSGHGSQENASEEFWHLEPDHLNETLVCWDSRTDGIWDLADKELAKLIAEISQNHPHFVVILDCCHSGGGTRAENDVSLNAYTGIRTVNTESKERPLSSFIFSDEEINSLLATSNSSNVANRFSLSRGEYILLAACRDNELAREHQSQKRGIFSYFLLDSLQRNSNLTYRDLLKRSNILVRSIYTNQSPQVEATNPSDLDQPFLGKAIAKRQTYFTVMYDGSNAWIIDGGAIHGIISTQGNQNTRLAIFPIDLEDISQLKNAIAVAEVTEVLPQSSRINISGERQELSPELIYKAAITYLPVAFLQVYIEGDTSGASFAHQAIQKASFGENASLYICGVDNSSEADFYIKAINDEYRIIRATDNCEIISPISGFTIESALQAIYVLEHIARWRNIASITSPANSLIPAYAVEVQFYPQDVETYEVQDYQLSLTYKVQDDTLKPPAIQVKLINTSDITLYCVLLNLTELFAITAIPFAGGCTGIWLEPGEETWVLEGKYIPISIPINFQRRGVREYKDILKLIVSTSEFDANLLAQDNIENFNRRSSRSNNIGEGNCLIQQMQMRAIAPCPDETEQSTILDDWVTNEILIVTTIPRNINLQLPDYQILNQSSKSLPTNDISTDSRIFNYSQLMVAVSLLFILMLLGTVSWVINQRGKEDRQKAFHYHTLINQLAVGQTKNVNLIFIHEAFIKIIYSTCG</sequence>
<name>A0A2A2TMT3_9CYAN</name>
<dbReference type="PANTHER" id="PTHR48104:SF30">
    <property type="entry name" value="METACASPASE-1"/>
    <property type="match status" value="1"/>
</dbReference>
<dbReference type="RefSeq" id="WP_095720828.1">
    <property type="nucleotide sequence ID" value="NZ_NTFS01000042.1"/>
</dbReference>
<dbReference type="InterPro" id="IPR050452">
    <property type="entry name" value="Metacaspase"/>
</dbReference>
<dbReference type="SUPFAM" id="SSF52129">
    <property type="entry name" value="Caspase-like"/>
    <property type="match status" value="1"/>
</dbReference>
<dbReference type="OrthoDB" id="8447555at2"/>